<name>A0A1C7MW90_9FUNG</name>
<organism evidence="2 3">
    <name type="scientific">Choanephora cucurbitarum</name>
    <dbReference type="NCBI Taxonomy" id="101091"/>
    <lineage>
        <taxon>Eukaryota</taxon>
        <taxon>Fungi</taxon>
        <taxon>Fungi incertae sedis</taxon>
        <taxon>Mucoromycota</taxon>
        <taxon>Mucoromycotina</taxon>
        <taxon>Mucoromycetes</taxon>
        <taxon>Mucorales</taxon>
        <taxon>Mucorineae</taxon>
        <taxon>Choanephoraceae</taxon>
        <taxon>Choanephoroideae</taxon>
        <taxon>Choanephora</taxon>
    </lineage>
</organism>
<proteinExistence type="predicted"/>
<evidence type="ECO:0000313" key="2">
    <source>
        <dbReference type="EMBL" id="OBZ81077.1"/>
    </source>
</evidence>
<feature type="domain" description="Retrotransposon gag" evidence="1">
    <location>
        <begin position="68"/>
        <end position="121"/>
    </location>
</feature>
<dbReference type="AlphaFoldDB" id="A0A1C7MW90"/>
<dbReference type="Proteomes" id="UP000093000">
    <property type="component" value="Unassembled WGS sequence"/>
</dbReference>
<protein>
    <recommendedName>
        <fullName evidence="1">Retrotransposon gag domain-containing protein</fullName>
    </recommendedName>
</protein>
<keyword evidence="3" id="KW-1185">Reference proteome</keyword>
<gene>
    <name evidence="2" type="ORF">A0J61_10875</name>
</gene>
<dbReference type="InParanoid" id="A0A1C7MW90"/>
<evidence type="ECO:0000313" key="3">
    <source>
        <dbReference type="Proteomes" id="UP000093000"/>
    </source>
</evidence>
<dbReference type="Pfam" id="PF03732">
    <property type="entry name" value="Retrotrans_gag"/>
    <property type="match status" value="1"/>
</dbReference>
<dbReference type="EMBL" id="LUGH01001472">
    <property type="protein sequence ID" value="OBZ81077.1"/>
    <property type="molecule type" value="Genomic_DNA"/>
</dbReference>
<dbReference type="InterPro" id="IPR005162">
    <property type="entry name" value="Retrotrans_gag_dom"/>
</dbReference>
<dbReference type="OrthoDB" id="2289027at2759"/>
<evidence type="ECO:0000259" key="1">
    <source>
        <dbReference type="Pfam" id="PF03732"/>
    </source>
</evidence>
<sequence length="121" mass="13882">MNGSSPVGGSIQDGVNKDEIKERRCRVQLPSFHSGDMNQARVWLMEYNSLTHHIRFTEKEKLADLEVRFKGDALAWFMYLPEMGKKSWKEFEKVFQDYFGGGASTADMALNELKTLKQGNM</sequence>
<comment type="caution">
    <text evidence="2">The sequence shown here is derived from an EMBL/GenBank/DDBJ whole genome shotgun (WGS) entry which is preliminary data.</text>
</comment>
<reference evidence="2 3" key="1">
    <citation type="submission" date="2016-03" db="EMBL/GenBank/DDBJ databases">
        <title>Choanephora cucurbitarum.</title>
        <authorList>
            <person name="Min B."/>
            <person name="Park H."/>
            <person name="Park J.-H."/>
            <person name="Shin H.-D."/>
            <person name="Choi I.-G."/>
        </authorList>
    </citation>
    <scope>NUCLEOTIDE SEQUENCE [LARGE SCALE GENOMIC DNA]</scope>
    <source>
        <strain evidence="2 3">KUS-F28377</strain>
    </source>
</reference>
<accession>A0A1C7MW90</accession>